<proteinExistence type="predicted"/>
<evidence type="ECO:0000313" key="2">
    <source>
        <dbReference type="Proteomes" id="UP000186855"/>
    </source>
</evidence>
<dbReference type="AlphaFoldDB" id="A0A1Q8V8S6"/>
<name>A0A1Q8V8S6_9ACTO</name>
<sequence>MPDVNALIPSLETVTPLAPVSAVVLDYGNVLYTWEPIAAVAGYVSADAWEEFVVDGGFLSWNERL</sequence>
<accession>A0A1Q8V8S6</accession>
<dbReference type="Proteomes" id="UP000186855">
    <property type="component" value="Unassembled WGS sequence"/>
</dbReference>
<gene>
    <name evidence="1" type="ORF">BKH30_13185</name>
</gene>
<reference evidence="1 2" key="1">
    <citation type="submission" date="2016-12" db="EMBL/GenBank/DDBJ databases">
        <title>Genomic comparison of strains in the 'Actinomyces naeslundii' group.</title>
        <authorList>
            <person name="Mughal S.R."/>
            <person name="Do T."/>
            <person name="Gilbert S.C."/>
            <person name="Witherden E.A."/>
            <person name="Didelot X."/>
            <person name="Beighton D."/>
        </authorList>
    </citation>
    <scope>NUCLEOTIDE SEQUENCE [LARGE SCALE GENOMIC DNA]</scope>
    <source>
        <strain evidence="1 2">S24V</strain>
    </source>
</reference>
<dbReference type="EMBL" id="MSKI01000237">
    <property type="protein sequence ID" value="OLO44477.1"/>
    <property type="molecule type" value="Genomic_DNA"/>
</dbReference>
<comment type="caution">
    <text evidence="1">The sequence shown here is derived from an EMBL/GenBank/DDBJ whole genome shotgun (WGS) entry which is preliminary data.</text>
</comment>
<organism evidence="1 2">
    <name type="scientific">Actinomyces oris</name>
    <dbReference type="NCBI Taxonomy" id="544580"/>
    <lineage>
        <taxon>Bacteria</taxon>
        <taxon>Bacillati</taxon>
        <taxon>Actinomycetota</taxon>
        <taxon>Actinomycetes</taxon>
        <taxon>Actinomycetales</taxon>
        <taxon>Actinomycetaceae</taxon>
        <taxon>Actinomyces</taxon>
    </lineage>
</organism>
<feature type="non-terminal residue" evidence="1">
    <location>
        <position position="65"/>
    </location>
</feature>
<protein>
    <submittedName>
        <fullName evidence="1">Haloacid dehalogenase</fullName>
    </submittedName>
</protein>
<evidence type="ECO:0000313" key="1">
    <source>
        <dbReference type="EMBL" id="OLO44477.1"/>
    </source>
</evidence>